<evidence type="ECO:0000313" key="1">
    <source>
        <dbReference type="EMBL" id="MBM6738721.1"/>
    </source>
</evidence>
<comment type="caution">
    <text evidence="1">The sequence shown here is derived from an EMBL/GenBank/DDBJ whole genome shotgun (WGS) entry which is preliminary data.</text>
</comment>
<protein>
    <recommendedName>
        <fullName evidence="3">Apea-like HEPN domain-containing protein</fullName>
    </recommendedName>
</protein>
<sequence length="407" mass="47465">MLIKREMNFVKSDLEVIRFVCFEFEHFSVDQMEILLRVISNYFQTDTAIFSKGKNCIVKNGDSFIERELINQGVRIYDELLPTLKIEIHISGKPIKKAILYVKAPKDLCNVTDKHIKQCVIRITKKISADINFLLSAIDNVEIRENFFIQDIAIWDGDFGGQYDWGSIYIDFGNFIPNRKNYKVARCWIKYAQYKINLINHPTFSFIERTSKIYLTLLQCFLRFIIHEPTDNLPYIPSFFEGKSILVDRTDLSNEYIKDFVNNRMVPNDIASLFLKFEKLSEAEKNVFFNSVNVYCEGMKHDGAVALSYYIISIETLSAYDAKEKNINNQNKVDMIWGFLNKLFSNSQVGHEIIEQMYSVRSAYVHNGIANNNFLDEIFIKSVIDNSHCKIIERIANFALILWLKAR</sequence>
<gene>
    <name evidence="1" type="ORF">H7U36_11540</name>
</gene>
<evidence type="ECO:0000313" key="2">
    <source>
        <dbReference type="Proteomes" id="UP000716906"/>
    </source>
</evidence>
<reference evidence="1 2" key="1">
    <citation type="journal article" date="2021" name="Sci. Rep.">
        <title>The distribution of antibiotic resistance genes in chicken gut microbiota commensals.</title>
        <authorList>
            <person name="Juricova H."/>
            <person name="Matiasovicova J."/>
            <person name="Kubasova T."/>
            <person name="Cejkova D."/>
            <person name="Rychlik I."/>
        </authorList>
    </citation>
    <scope>NUCLEOTIDE SEQUENCE [LARGE SCALE GENOMIC DNA]</scope>
    <source>
        <strain evidence="1 2">An773</strain>
    </source>
</reference>
<dbReference type="Proteomes" id="UP000716906">
    <property type="component" value="Unassembled WGS sequence"/>
</dbReference>
<organism evidence="1 2">
    <name type="scientific">Faecalicatena fissicatena</name>
    <dbReference type="NCBI Taxonomy" id="290055"/>
    <lineage>
        <taxon>Bacteria</taxon>
        <taxon>Bacillati</taxon>
        <taxon>Bacillota</taxon>
        <taxon>Clostridia</taxon>
        <taxon>Lachnospirales</taxon>
        <taxon>Lachnospiraceae</taxon>
        <taxon>Faecalicatena</taxon>
    </lineage>
</organism>
<evidence type="ECO:0008006" key="3">
    <source>
        <dbReference type="Google" id="ProtNLM"/>
    </source>
</evidence>
<accession>A0ABS2EAQ8</accession>
<proteinExistence type="predicted"/>
<keyword evidence="2" id="KW-1185">Reference proteome</keyword>
<dbReference type="EMBL" id="JACLYY010000011">
    <property type="protein sequence ID" value="MBM6738721.1"/>
    <property type="molecule type" value="Genomic_DNA"/>
</dbReference>
<name>A0ABS2EAQ8_9FIRM</name>